<evidence type="ECO:0000313" key="2">
    <source>
        <dbReference type="EMBL" id="REF34771.1"/>
    </source>
</evidence>
<dbReference type="Proteomes" id="UP000256485">
    <property type="component" value="Unassembled WGS sequence"/>
</dbReference>
<organism evidence="2 3">
    <name type="scientific">Thermasporomyces composti</name>
    <dbReference type="NCBI Taxonomy" id="696763"/>
    <lineage>
        <taxon>Bacteria</taxon>
        <taxon>Bacillati</taxon>
        <taxon>Actinomycetota</taxon>
        <taxon>Actinomycetes</taxon>
        <taxon>Propionibacteriales</taxon>
        <taxon>Nocardioidaceae</taxon>
        <taxon>Thermasporomyces</taxon>
    </lineage>
</organism>
<dbReference type="Pfam" id="PF04149">
    <property type="entry name" value="DUF397"/>
    <property type="match status" value="1"/>
</dbReference>
<gene>
    <name evidence="2" type="ORF">DFJ64_0137</name>
</gene>
<dbReference type="InterPro" id="IPR007278">
    <property type="entry name" value="DUF397"/>
</dbReference>
<dbReference type="EMBL" id="QTUC01000001">
    <property type="protein sequence ID" value="REF34771.1"/>
    <property type="molecule type" value="Genomic_DNA"/>
</dbReference>
<proteinExistence type="predicted"/>
<dbReference type="RefSeq" id="WP_115848676.1">
    <property type="nucleotide sequence ID" value="NZ_QTUC01000001.1"/>
</dbReference>
<keyword evidence="3" id="KW-1185">Reference proteome</keyword>
<dbReference type="AlphaFoldDB" id="A0A3D9VBV3"/>
<accession>A0A3D9VBV3</accession>
<protein>
    <submittedName>
        <fullName evidence="2">Uncharacterized protein DUF397</fullName>
    </submittedName>
</protein>
<evidence type="ECO:0000313" key="3">
    <source>
        <dbReference type="Proteomes" id="UP000256485"/>
    </source>
</evidence>
<comment type="caution">
    <text evidence="2">The sequence shown here is derived from an EMBL/GenBank/DDBJ whole genome shotgun (WGS) entry which is preliminary data.</text>
</comment>
<reference evidence="2 3" key="1">
    <citation type="submission" date="2018-08" db="EMBL/GenBank/DDBJ databases">
        <title>Sequencing the genomes of 1000 actinobacteria strains.</title>
        <authorList>
            <person name="Klenk H.-P."/>
        </authorList>
    </citation>
    <scope>NUCLEOTIDE SEQUENCE [LARGE SCALE GENOMIC DNA]</scope>
    <source>
        <strain evidence="2 3">DSM 22891</strain>
    </source>
</reference>
<dbReference type="OrthoDB" id="3296416at2"/>
<name>A0A3D9VBV3_THECX</name>
<feature type="domain" description="DUF397" evidence="1">
    <location>
        <begin position="11"/>
        <end position="63"/>
    </location>
</feature>
<sequence length="70" mass="7685">MREPTVDSSRLTWRTSSYCANGSSCVEVGVFDERIAVRDSADRHGPVLTFSVGAWSSFVRGVRAGTFERA</sequence>
<evidence type="ECO:0000259" key="1">
    <source>
        <dbReference type="Pfam" id="PF04149"/>
    </source>
</evidence>